<feature type="transmembrane region" description="Helical" evidence="1">
    <location>
        <begin position="90"/>
        <end position="115"/>
    </location>
</feature>
<evidence type="ECO:0000313" key="3">
    <source>
        <dbReference type="Proteomes" id="UP000008068"/>
    </source>
</evidence>
<evidence type="ECO:0000313" key="2">
    <source>
        <dbReference type="EMBL" id="EGT54702.1"/>
    </source>
</evidence>
<dbReference type="OrthoDB" id="10433547at2759"/>
<organism evidence="3">
    <name type="scientific">Caenorhabditis brenneri</name>
    <name type="common">Nematode worm</name>
    <dbReference type="NCBI Taxonomy" id="135651"/>
    <lineage>
        <taxon>Eukaryota</taxon>
        <taxon>Metazoa</taxon>
        <taxon>Ecdysozoa</taxon>
        <taxon>Nematoda</taxon>
        <taxon>Chromadorea</taxon>
        <taxon>Rhabditida</taxon>
        <taxon>Rhabditina</taxon>
        <taxon>Rhabditomorpha</taxon>
        <taxon>Rhabditoidea</taxon>
        <taxon>Rhabditidae</taxon>
        <taxon>Peloderinae</taxon>
        <taxon>Caenorhabditis</taxon>
    </lineage>
</organism>
<dbReference type="InParanoid" id="G0N7F2"/>
<dbReference type="HOGENOM" id="CLU_150860_0_0_1"/>
<dbReference type="PANTHER" id="PTHR47516:SF3">
    <property type="entry name" value="SERPENTINE RECEPTOR, CLASS U"/>
    <property type="match status" value="1"/>
</dbReference>
<keyword evidence="1" id="KW-0472">Membrane</keyword>
<feature type="transmembrane region" description="Helical" evidence="1">
    <location>
        <begin position="15"/>
        <end position="42"/>
    </location>
</feature>
<accession>G0N7F2</accession>
<dbReference type="InterPro" id="IPR003839">
    <property type="entry name" value="7TM_GPCR_serpentine_rcpt_Sru"/>
</dbReference>
<dbReference type="Proteomes" id="UP000008068">
    <property type="component" value="Unassembled WGS sequence"/>
</dbReference>
<keyword evidence="3" id="KW-1185">Reference proteome</keyword>
<dbReference type="PANTHER" id="PTHR47516">
    <property type="entry name" value="SERPENTINE RECEPTOR, CLASS U-RELATED"/>
    <property type="match status" value="1"/>
</dbReference>
<keyword evidence="1" id="KW-1133">Transmembrane helix</keyword>
<dbReference type="Pfam" id="PF10322">
    <property type="entry name" value="7TM_GPCR_Sru"/>
    <property type="match status" value="1"/>
</dbReference>
<keyword evidence="1" id="KW-0812">Transmembrane</keyword>
<sequence>MVMSLIKHDTKVTPLSVIIEVIIDPFVLISLISLNFIMFLKLRQSRQLSTMTSRKYDSKAEKVLTVTMALLLFPVIINVSIALFEFFDNFLFHVYLIRPFSVDAQAHVITCYFYLTHPIFKKKVMQVVTVKSGTTC</sequence>
<protein>
    <submittedName>
        <fullName evidence="2">Uncharacterized protein</fullName>
    </submittedName>
</protein>
<proteinExistence type="predicted"/>
<gene>
    <name evidence="2" type="ORF">CAEBREN_29318</name>
</gene>
<dbReference type="eggNOG" id="ENOG502TIJW">
    <property type="taxonomic scope" value="Eukaryota"/>
</dbReference>
<dbReference type="EMBL" id="GL379847">
    <property type="protein sequence ID" value="EGT54702.1"/>
    <property type="molecule type" value="Genomic_DNA"/>
</dbReference>
<reference evidence="3" key="1">
    <citation type="submission" date="2011-07" db="EMBL/GenBank/DDBJ databases">
        <authorList>
            <consortium name="Caenorhabditis brenneri Sequencing and Analysis Consortium"/>
            <person name="Wilson R.K."/>
        </authorList>
    </citation>
    <scope>NUCLEOTIDE SEQUENCE [LARGE SCALE GENOMIC DNA]</scope>
    <source>
        <strain evidence="3">PB2801</strain>
    </source>
</reference>
<dbReference type="AlphaFoldDB" id="G0N7F2"/>
<name>G0N7F2_CAEBE</name>
<feature type="transmembrane region" description="Helical" evidence="1">
    <location>
        <begin position="63"/>
        <end position="84"/>
    </location>
</feature>
<evidence type="ECO:0000256" key="1">
    <source>
        <dbReference type="SAM" id="Phobius"/>
    </source>
</evidence>